<feature type="transmembrane region" description="Helical" evidence="8">
    <location>
        <begin position="177"/>
        <end position="207"/>
    </location>
</feature>
<comment type="similarity">
    <text evidence="2">Belongs to the AzlC family.</text>
</comment>
<dbReference type="PANTHER" id="PTHR34979">
    <property type="entry name" value="INNER MEMBRANE PROTEIN YGAZ"/>
    <property type="match status" value="1"/>
</dbReference>
<keyword evidence="4" id="KW-1003">Cell membrane</keyword>
<dbReference type="PANTHER" id="PTHR34979:SF1">
    <property type="entry name" value="INNER MEMBRANE PROTEIN YGAZ"/>
    <property type="match status" value="1"/>
</dbReference>
<protein>
    <submittedName>
        <fullName evidence="9">Branched-chain amino acid ABC transporter permease</fullName>
    </submittedName>
</protein>
<dbReference type="GO" id="GO:0005886">
    <property type="term" value="C:plasma membrane"/>
    <property type="evidence" value="ECO:0007669"/>
    <property type="project" value="UniProtKB-SubCell"/>
</dbReference>
<keyword evidence="3" id="KW-0813">Transport</keyword>
<proteinExistence type="inferred from homology"/>
<evidence type="ECO:0000256" key="4">
    <source>
        <dbReference type="ARBA" id="ARBA00022475"/>
    </source>
</evidence>
<sequence length="238" mass="25839">MNIQLHQLVGFSKNKPSYLFLRGAMDILPLSISVIPWAILAGSMAIQAGLSFYKALAMSGIVFAGAAQLVSLSMIMEGASAFTIYVTIFLLTAQHFIYALTLRNDISILPLSKRLSLGFLLTDELFAVCASGEKRQPEYLLGAGLSFYLFWVVFSLVGILLATVIPNLLNYHLDFSIVAIFIAMIVPLCKGLPVVAGILVTCLSGFFFKFYQVEGAILLSGLIGMLVAVLTEKIGKEQ</sequence>
<evidence type="ECO:0000313" key="9">
    <source>
        <dbReference type="EMBL" id="KHN67128.1"/>
    </source>
</evidence>
<evidence type="ECO:0000313" key="10">
    <source>
        <dbReference type="Proteomes" id="UP000031012"/>
    </source>
</evidence>
<dbReference type="GO" id="GO:1903785">
    <property type="term" value="P:L-valine transmembrane transport"/>
    <property type="evidence" value="ECO:0007669"/>
    <property type="project" value="TreeGrafter"/>
</dbReference>
<name>A0A0B2UCK4_9GAMM</name>
<evidence type="ECO:0000256" key="8">
    <source>
        <dbReference type="SAM" id="Phobius"/>
    </source>
</evidence>
<feature type="transmembrane region" description="Helical" evidence="8">
    <location>
        <begin position="145"/>
        <end position="165"/>
    </location>
</feature>
<dbReference type="EMBL" id="JHQK01000006">
    <property type="protein sequence ID" value="KHN67128.1"/>
    <property type="molecule type" value="Genomic_DNA"/>
</dbReference>
<evidence type="ECO:0000256" key="3">
    <source>
        <dbReference type="ARBA" id="ARBA00022448"/>
    </source>
</evidence>
<feature type="transmembrane region" description="Helical" evidence="8">
    <location>
        <begin position="20"/>
        <end position="40"/>
    </location>
</feature>
<evidence type="ECO:0000256" key="6">
    <source>
        <dbReference type="ARBA" id="ARBA00022989"/>
    </source>
</evidence>
<keyword evidence="7 8" id="KW-0472">Membrane</keyword>
<accession>A0A0B2UCK4</accession>
<feature type="transmembrane region" description="Helical" evidence="8">
    <location>
        <begin position="213"/>
        <end position="231"/>
    </location>
</feature>
<dbReference type="AlphaFoldDB" id="A0A0B2UCK4"/>
<evidence type="ECO:0000256" key="7">
    <source>
        <dbReference type="ARBA" id="ARBA00023136"/>
    </source>
</evidence>
<organism evidence="9 10">
    <name type="scientific">Acinetobacter oleivorans</name>
    <dbReference type="NCBI Taxonomy" id="1148157"/>
    <lineage>
        <taxon>Bacteria</taxon>
        <taxon>Pseudomonadati</taxon>
        <taxon>Pseudomonadota</taxon>
        <taxon>Gammaproteobacteria</taxon>
        <taxon>Moraxellales</taxon>
        <taxon>Moraxellaceae</taxon>
        <taxon>Acinetobacter</taxon>
    </lineage>
</organism>
<keyword evidence="6 8" id="KW-1133">Transmembrane helix</keyword>
<feature type="transmembrane region" description="Helical" evidence="8">
    <location>
        <begin position="82"/>
        <end position="102"/>
    </location>
</feature>
<evidence type="ECO:0000256" key="1">
    <source>
        <dbReference type="ARBA" id="ARBA00004651"/>
    </source>
</evidence>
<comment type="caution">
    <text evidence="9">The sequence shown here is derived from an EMBL/GenBank/DDBJ whole genome shotgun (WGS) entry which is preliminary data.</text>
</comment>
<gene>
    <name evidence="9" type="ORF">DH17_16585</name>
</gene>
<dbReference type="InterPro" id="IPR011606">
    <property type="entry name" value="Brnchd-chn_aa_trnsp_permease"/>
</dbReference>
<evidence type="ECO:0000256" key="2">
    <source>
        <dbReference type="ARBA" id="ARBA00010735"/>
    </source>
</evidence>
<reference evidence="9 10" key="1">
    <citation type="submission" date="2014-03" db="EMBL/GenBank/DDBJ databases">
        <title>Genome sequence of the diesel-degrader and plant-growth promoter Acinetobacter oleivorans PF-1 isolated from the roots of poplar tree.</title>
        <authorList>
            <person name="Gkorezis P."/>
            <person name="van Hamme J."/>
            <person name="Rineau F."/>
            <person name="Vangronsveld J."/>
            <person name="Francetti A."/>
        </authorList>
    </citation>
    <scope>NUCLEOTIDE SEQUENCE [LARGE SCALE GENOMIC DNA]</scope>
    <source>
        <strain evidence="9 10">PF1</strain>
    </source>
</reference>
<comment type="subcellular location">
    <subcellularLocation>
        <location evidence="1">Cell membrane</location>
        <topology evidence="1">Multi-pass membrane protein</topology>
    </subcellularLocation>
</comment>
<dbReference type="Pfam" id="PF03591">
    <property type="entry name" value="AzlC"/>
    <property type="match status" value="1"/>
</dbReference>
<feature type="transmembrane region" description="Helical" evidence="8">
    <location>
        <begin position="52"/>
        <end position="76"/>
    </location>
</feature>
<dbReference type="Proteomes" id="UP000031012">
    <property type="component" value="Unassembled WGS sequence"/>
</dbReference>
<evidence type="ECO:0000256" key="5">
    <source>
        <dbReference type="ARBA" id="ARBA00022692"/>
    </source>
</evidence>
<keyword evidence="5 8" id="KW-0812">Transmembrane</keyword>